<dbReference type="CDD" id="cd09110">
    <property type="entry name" value="PLDc_CLS_1"/>
    <property type="match status" value="1"/>
</dbReference>
<dbReference type="InterPro" id="IPR001736">
    <property type="entry name" value="PLipase_D/transphosphatidylase"/>
</dbReference>
<dbReference type="OrthoDB" id="9762009at2"/>
<keyword evidence="1" id="KW-0812">Transmembrane</keyword>
<evidence type="ECO:0000313" key="3">
    <source>
        <dbReference type="EMBL" id="SDL38353.1"/>
    </source>
</evidence>
<organism evidence="3 4">
    <name type="scientific">Tessaracoccus oleiagri</name>
    <dbReference type="NCBI Taxonomy" id="686624"/>
    <lineage>
        <taxon>Bacteria</taxon>
        <taxon>Bacillati</taxon>
        <taxon>Actinomycetota</taxon>
        <taxon>Actinomycetes</taxon>
        <taxon>Propionibacteriales</taxon>
        <taxon>Propionibacteriaceae</taxon>
        <taxon>Tessaracoccus</taxon>
    </lineage>
</organism>
<keyword evidence="1" id="KW-1133">Transmembrane helix</keyword>
<dbReference type="RefSeq" id="WP_093250177.1">
    <property type="nucleotide sequence ID" value="NZ_FNGP01000002.1"/>
</dbReference>
<dbReference type="PANTHER" id="PTHR21248:SF22">
    <property type="entry name" value="PHOSPHOLIPASE D"/>
    <property type="match status" value="1"/>
</dbReference>
<dbReference type="CDD" id="cd09159">
    <property type="entry name" value="PLDc_ybhO_like_2"/>
    <property type="match status" value="1"/>
</dbReference>
<feature type="transmembrane region" description="Helical" evidence="1">
    <location>
        <begin position="15"/>
        <end position="35"/>
    </location>
</feature>
<dbReference type="PROSITE" id="PS50035">
    <property type="entry name" value="PLD"/>
    <property type="match status" value="2"/>
</dbReference>
<dbReference type="SUPFAM" id="SSF56024">
    <property type="entry name" value="Phospholipase D/nuclease"/>
    <property type="match status" value="2"/>
</dbReference>
<dbReference type="EMBL" id="FNGP01000002">
    <property type="protein sequence ID" value="SDL38353.1"/>
    <property type="molecule type" value="Genomic_DNA"/>
</dbReference>
<dbReference type="Gene3D" id="3.30.870.10">
    <property type="entry name" value="Endonuclease Chain A"/>
    <property type="match status" value="2"/>
</dbReference>
<evidence type="ECO:0000256" key="1">
    <source>
        <dbReference type="SAM" id="Phobius"/>
    </source>
</evidence>
<sequence length="408" mass="47309">MSRLERLRRIVSRTTLTIVIGQILAMAALTALEGFRKKRRRAVRFPTSVPEPLDVDGDEVTVYTYGENLYNAMVEAIDGARERVFFETYIWKSDTWGRRIKDALIRAADRGVEVYVCWDAFGNMVVDPKFYRFPSHVHTLRFPLIHGLVGPQNWGRNHRKLMTVDGRIGFLGGYNIGSLYATGWRDTHARIVGPSVSELDNAYIDFWNAHRSKRQPVIDENPERSWFGQIRLHRNTPRISVYPIRNMYLEAIDRATERIWLTHAYLLPDDDLVAALRDAARRGVDVRIIVPERSNHVVADWLSRGFYARLLRSGIRLYMYQDAMVHAKTATIDGTWSTIGTANLDRLSLLGNYEVNLDITDFALAEHMEKVFAMDQANCYELRLEDWERRSWVAKLTEVFLSPWRPIF</sequence>
<name>A0A1G9JMV8_9ACTN</name>
<evidence type="ECO:0000259" key="2">
    <source>
        <dbReference type="PROSITE" id="PS50035"/>
    </source>
</evidence>
<reference evidence="3 4" key="1">
    <citation type="submission" date="2016-10" db="EMBL/GenBank/DDBJ databases">
        <authorList>
            <person name="de Groot N.N."/>
        </authorList>
    </citation>
    <scope>NUCLEOTIDE SEQUENCE [LARGE SCALE GENOMIC DNA]</scope>
    <source>
        <strain evidence="3 4">CGMCC 1.9159</strain>
    </source>
</reference>
<proteinExistence type="predicted"/>
<feature type="domain" description="PLD phosphodiesterase" evidence="2">
    <location>
        <begin position="321"/>
        <end position="348"/>
    </location>
</feature>
<feature type="domain" description="PLD phosphodiesterase" evidence="2">
    <location>
        <begin position="153"/>
        <end position="180"/>
    </location>
</feature>
<dbReference type="AlphaFoldDB" id="A0A1G9JMV8"/>
<dbReference type="SMART" id="SM00155">
    <property type="entry name" value="PLDc"/>
    <property type="match status" value="2"/>
</dbReference>
<dbReference type="InterPro" id="IPR025202">
    <property type="entry name" value="PLD-like_dom"/>
</dbReference>
<dbReference type="STRING" id="686624.SAMN04488242_1332"/>
<dbReference type="Proteomes" id="UP000199475">
    <property type="component" value="Unassembled WGS sequence"/>
</dbReference>
<dbReference type="GO" id="GO:0030572">
    <property type="term" value="F:phosphatidyltransferase activity"/>
    <property type="evidence" value="ECO:0007669"/>
    <property type="project" value="UniProtKB-ARBA"/>
</dbReference>
<dbReference type="Pfam" id="PF13091">
    <property type="entry name" value="PLDc_2"/>
    <property type="match status" value="2"/>
</dbReference>
<dbReference type="PANTHER" id="PTHR21248">
    <property type="entry name" value="CARDIOLIPIN SYNTHASE"/>
    <property type="match status" value="1"/>
</dbReference>
<dbReference type="GO" id="GO:0032049">
    <property type="term" value="P:cardiolipin biosynthetic process"/>
    <property type="evidence" value="ECO:0007669"/>
    <property type="project" value="UniProtKB-ARBA"/>
</dbReference>
<gene>
    <name evidence="3" type="ORF">SAMN04488242_1332</name>
</gene>
<protein>
    <submittedName>
        <fullName evidence="3">Cardiolipin synthase</fullName>
    </submittedName>
</protein>
<keyword evidence="4" id="KW-1185">Reference proteome</keyword>
<evidence type="ECO:0000313" key="4">
    <source>
        <dbReference type="Proteomes" id="UP000199475"/>
    </source>
</evidence>
<keyword evidence="1" id="KW-0472">Membrane</keyword>
<accession>A0A1G9JMV8</accession>